<keyword evidence="2" id="KW-1185">Reference proteome</keyword>
<dbReference type="EMBL" id="OZ034819">
    <property type="protein sequence ID" value="CAL1392364.1"/>
    <property type="molecule type" value="Genomic_DNA"/>
</dbReference>
<evidence type="ECO:0000313" key="2">
    <source>
        <dbReference type="Proteomes" id="UP001497516"/>
    </source>
</evidence>
<dbReference type="AlphaFoldDB" id="A0AAV2F2V5"/>
<proteinExistence type="predicted"/>
<accession>A0AAV2F2V5</accession>
<protein>
    <submittedName>
        <fullName evidence="1">Uncharacterized protein</fullName>
    </submittedName>
</protein>
<evidence type="ECO:0000313" key="1">
    <source>
        <dbReference type="EMBL" id="CAL1392364.1"/>
    </source>
</evidence>
<sequence>MSESQMPNLGLKLGGAGNLKIDEGGKRESDELTTAVMIRGSGSLRNFDSRPSASNGDLELCYRSLTSKAPNSRSNDINLVLQTCVLEQPFSDPIWSQFCERFEQKRNQVLRATLFQERGPDMIPLGSIFKPERIEKEASSTTCYNAEFLLCPLTVSGCPVYTSGTFYWLDGNPSLKAYCEDKVTYYTMECFGAQTKTQSIVFQGPQNGMSQLGNDQNLPKSGNQFGYPTLKVNACRISGTRSKRALLHQSTSFILQRRGIG</sequence>
<gene>
    <name evidence="1" type="ORF">LTRI10_LOCUS33018</name>
</gene>
<organism evidence="1 2">
    <name type="scientific">Linum trigynum</name>
    <dbReference type="NCBI Taxonomy" id="586398"/>
    <lineage>
        <taxon>Eukaryota</taxon>
        <taxon>Viridiplantae</taxon>
        <taxon>Streptophyta</taxon>
        <taxon>Embryophyta</taxon>
        <taxon>Tracheophyta</taxon>
        <taxon>Spermatophyta</taxon>
        <taxon>Magnoliopsida</taxon>
        <taxon>eudicotyledons</taxon>
        <taxon>Gunneridae</taxon>
        <taxon>Pentapetalae</taxon>
        <taxon>rosids</taxon>
        <taxon>fabids</taxon>
        <taxon>Malpighiales</taxon>
        <taxon>Linaceae</taxon>
        <taxon>Linum</taxon>
    </lineage>
</organism>
<name>A0AAV2F2V5_9ROSI</name>
<dbReference type="Proteomes" id="UP001497516">
    <property type="component" value="Chromosome 6"/>
</dbReference>
<reference evidence="1 2" key="1">
    <citation type="submission" date="2024-04" db="EMBL/GenBank/DDBJ databases">
        <authorList>
            <person name="Fracassetti M."/>
        </authorList>
    </citation>
    <scope>NUCLEOTIDE SEQUENCE [LARGE SCALE GENOMIC DNA]</scope>
</reference>